<evidence type="ECO:0000259" key="8">
    <source>
        <dbReference type="Pfam" id="PF02687"/>
    </source>
</evidence>
<evidence type="ECO:0000313" key="10">
    <source>
        <dbReference type="EMBL" id="KAA0016354.1"/>
    </source>
</evidence>
<evidence type="ECO:0000313" key="11">
    <source>
        <dbReference type="Proteomes" id="UP000322244"/>
    </source>
</evidence>
<evidence type="ECO:0000256" key="7">
    <source>
        <dbReference type="SAM" id="Phobius"/>
    </source>
</evidence>
<dbReference type="InterPro" id="IPR025857">
    <property type="entry name" value="MacB_PCD"/>
</dbReference>
<name>A0A5A7S4T2_9NOCA</name>
<dbReference type="Proteomes" id="UP000322244">
    <property type="component" value="Unassembled WGS sequence"/>
</dbReference>
<dbReference type="GO" id="GO:0044874">
    <property type="term" value="P:lipoprotein localization to outer membrane"/>
    <property type="evidence" value="ECO:0007669"/>
    <property type="project" value="TreeGrafter"/>
</dbReference>
<dbReference type="AlphaFoldDB" id="A0A5A7S4T2"/>
<feature type="domain" description="ABC3 transporter permease C-terminal" evidence="8">
    <location>
        <begin position="758"/>
        <end position="873"/>
    </location>
</feature>
<dbReference type="OrthoDB" id="8036472at2"/>
<comment type="subcellular location">
    <subcellularLocation>
        <location evidence="1">Cell membrane</location>
        <topology evidence="1">Multi-pass membrane protein</topology>
    </subcellularLocation>
</comment>
<feature type="transmembrane region" description="Helical" evidence="7">
    <location>
        <begin position="797"/>
        <end position="823"/>
    </location>
</feature>
<evidence type="ECO:0000256" key="5">
    <source>
        <dbReference type="ARBA" id="ARBA00022989"/>
    </source>
</evidence>
<feature type="transmembrane region" description="Helical" evidence="7">
    <location>
        <begin position="758"/>
        <end position="777"/>
    </location>
</feature>
<feature type="transmembrane region" description="Helical" evidence="7">
    <location>
        <begin position="327"/>
        <end position="353"/>
    </location>
</feature>
<keyword evidence="3" id="KW-1003">Cell membrane</keyword>
<keyword evidence="6 7" id="KW-0472">Membrane</keyword>
<feature type="transmembrane region" description="Helical" evidence="7">
    <location>
        <begin position="282"/>
        <end position="306"/>
    </location>
</feature>
<feature type="domain" description="MacB-like periplasmic core" evidence="9">
    <location>
        <begin position="21"/>
        <end position="209"/>
    </location>
</feature>
<feature type="transmembrane region" description="Helical" evidence="7">
    <location>
        <begin position="511"/>
        <end position="531"/>
    </location>
</feature>
<reference evidence="10 11" key="1">
    <citation type="submission" date="2019-07" db="EMBL/GenBank/DDBJ databases">
        <title>Rhodococcus cavernicolus sp. nov., isolated from a cave.</title>
        <authorList>
            <person name="Lee S.D."/>
        </authorList>
    </citation>
    <scope>NUCLEOTIDE SEQUENCE [LARGE SCALE GENOMIC DNA]</scope>
    <source>
        <strain evidence="10 11">C1-24</strain>
    </source>
</reference>
<evidence type="ECO:0000256" key="3">
    <source>
        <dbReference type="ARBA" id="ARBA00022475"/>
    </source>
</evidence>
<dbReference type="GO" id="GO:0098797">
    <property type="term" value="C:plasma membrane protein complex"/>
    <property type="evidence" value="ECO:0007669"/>
    <property type="project" value="TreeGrafter"/>
</dbReference>
<keyword evidence="4 7" id="KW-0812">Transmembrane</keyword>
<feature type="transmembrane region" description="Helical" evidence="7">
    <location>
        <begin position="451"/>
        <end position="474"/>
    </location>
</feature>
<dbReference type="EMBL" id="VLNY01000028">
    <property type="protein sequence ID" value="KAA0016354.1"/>
    <property type="molecule type" value="Genomic_DNA"/>
</dbReference>
<dbReference type="Pfam" id="PF02687">
    <property type="entry name" value="FtsX"/>
    <property type="match status" value="2"/>
</dbReference>
<evidence type="ECO:0000259" key="9">
    <source>
        <dbReference type="Pfam" id="PF12704"/>
    </source>
</evidence>
<evidence type="ECO:0000256" key="2">
    <source>
        <dbReference type="ARBA" id="ARBA00005236"/>
    </source>
</evidence>
<feature type="transmembrane region" description="Helical" evidence="7">
    <location>
        <begin position="412"/>
        <end position="431"/>
    </location>
</feature>
<dbReference type="PANTHER" id="PTHR30489">
    <property type="entry name" value="LIPOPROTEIN-RELEASING SYSTEM TRANSMEMBRANE PROTEIN LOLE"/>
    <property type="match status" value="1"/>
</dbReference>
<feature type="domain" description="ABC3 transporter permease C-terminal" evidence="8">
    <location>
        <begin position="292"/>
        <end position="389"/>
    </location>
</feature>
<accession>A0A5A7S4T2</accession>
<evidence type="ECO:0000256" key="1">
    <source>
        <dbReference type="ARBA" id="ARBA00004651"/>
    </source>
</evidence>
<evidence type="ECO:0000256" key="4">
    <source>
        <dbReference type="ARBA" id="ARBA00022692"/>
    </source>
</evidence>
<dbReference type="InterPro" id="IPR051447">
    <property type="entry name" value="Lipoprotein-release_system"/>
</dbReference>
<evidence type="ECO:0000256" key="6">
    <source>
        <dbReference type="ARBA" id="ARBA00023136"/>
    </source>
</evidence>
<sequence length="882" mass="90333">MLTLMWLRGLLGRRSGRLAGAAVGVAIAVALLASLGSFLASSKATMTSRSVQQVAVDWQVAVQPGADPAAVLTTVRADPHVAQALPVQYGSTTGLAATVGGATLTTGAGRVVGIPPGYAGTFAGEFRYLTGAHDGVLIAQQTAANLHAAPGDRISIGRTGLPPATVTVAGIVDLPQANALFQKVGAPATAQPPAPPDNVVIMPTPLWDTIFGPLAATHPDQVQTQVQALTRRELPPDPAAAYTAVTGSAHHLEATLAGGGVIGDNLGTALGAARQDASYAQLLFLFLGAPGAVLAALLTAIITASGAERRRSEQALLRTRGARPGQLLRLALVEAAATGVIGAGVGLGGAALISRYALGGGTFSAVWAGIGAAVGLAVAGGTAAVPVWRDLRRGTTIAAARQPVGHTASPRWMRYGLDLWLLLGFALVWHATSGNGYQLVLAPDGAPTISVSYWAFAAPALLWAGAALLAWRVVDLFLHRGRPVLARLLRPLTGPLSGTAAAGMSRQRRPLARTIVLIVLAVAFAGSTAIFNSTYQQQALADAELSNGADVTVTEPPAASVPASTLTTLSGIPGVAKVAALQHRFAYIGADLQDLYGVNPSTLGSSVQLQNAYFTGGTAAGLMDTLAHKPDSILVSAETVKDYQLHPGDLIRLRLLDAHAHQQITVPFHYAGVVKEFPTAPKDSFFVANASYIGTATGNVAAGEFLITTDGTAPATVAARVRTVLEPSAHVTDITTTRNVVGSSLTAVDLAGLTRVELGFALLLAASATGLLLALGFTERRRTFALLRAVGARPRQLGALVLAEVGVVTAAGAVLGALAAWALTKVLVSVLTGVFDPPPDHLAVPWTYLIVVAAVGLACTGLAAAHTIRAARRPALEELRDL</sequence>
<protein>
    <submittedName>
        <fullName evidence="10">FtsX-like permease family protein</fullName>
    </submittedName>
</protein>
<dbReference type="RefSeq" id="WP_149433251.1">
    <property type="nucleotide sequence ID" value="NZ_VLNY01000028.1"/>
</dbReference>
<dbReference type="InterPro" id="IPR003838">
    <property type="entry name" value="ABC3_permease_C"/>
</dbReference>
<dbReference type="PANTHER" id="PTHR30489:SF0">
    <property type="entry name" value="LIPOPROTEIN-RELEASING SYSTEM TRANSMEMBRANE PROTEIN LOLE"/>
    <property type="match status" value="1"/>
</dbReference>
<gene>
    <name evidence="10" type="ORF">FOY51_26410</name>
</gene>
<feature type="transmembrane region" description="Helical" evidence="7">
    <location>
        <begin position="365"/>
        <end position="391"/>
    </location>
</feature>
<dbReference type="Pfam" id="PF12704">
    <property type="entry name" value="MacB_PCD"/>
    <property type="match status" value="1"/>
</dbReference>
<organism evidence="10 11">
    <name type="scientific">Antrihabitans cavernicola</name>
    <dbReference type="NCBI Taxonomy" id="2495913"/>
    <lineage>
        <taxon>Bacteria</taxon>
        <taxon>Bacillati</taxon>
        <taxon>Actinomycetota</taxon>
        <taxon>Actinomycetes</taxon>
        <taxon>Mycobacteriales</taxon>
        <taxon>Nocardiaceae</taxon>
        <taxon>Antrihabitans</taxon>
    </lineage>
</organism>
<comment type="caution">
    <text evidence="10">The sequence shown here is derived from an EMBL/GenBank/DDBJ whole genome shotgun (WGS) entry which is preliminary data.</text>
</comment>
<comment type="similarity">
    <text evidence="2">Belongs to the ABC-4 integral membrane protein family. LolC/E subfamily.</text>
</comment>
<feature type="transmembrane region" description="Helical" evidence="7">
    <location>
        <begin position="843"/>
        <end position="865"/>
    </location>
</feature>
<proteinExistence type="inferred from homology"/>
<keyword evidence="11" id="KW-1185">Reference proteome</keyword>
<keyword evidence="5 7" id="KW-1133">Transmembrane helix</keyword>